<dbReference type="Pfam" id="PF10178">
    <property type="entry name" value="PAC3"/>
    <property type="match status" value="1"/>
</dbReference>
<dbReference type="EMBL" id="CAXIEN010000155">
    <property type="protein sequence ID" value="CAL1282430.1"/>
    <property type="molecule type" value="Genomic_DNA"/>
</dbReference>
<evidence type="ECO:0000313" key="2">
    <source>
        <dbReference type="Proteomes" id="UP001497382"/>
    </source>
</evidence>
<dbReference type="Proteomes" id="UP001497382">
    <property type="component" value="Unassembled WGS sequence"/>
</dbReference>
<proteinExistence type="predicted"/>
<organism evidence="1 2">
    <name type="scientific">Larinioides sclopetarius</name>
    <dbReference type="NCBI Taxonomy" id="280406"/>
    <lineage>
        <taxon>Eukaryota</taxon>
        <taxon>Metazoa</taxon>
        <taxon>Ecdysozoa</taxon>
        <taxon>Arthropoda</taxon>
        <taxon>Chelicerata</taxon>
        <taxon>Arachnida</taxon>
        <taxon>Araneae</taxon>
        <taxon>Araneomorphae</taxon>
        <taxon>Entelegynae</taxon>
        <taxon>Araneoidea</taxon>
        <taxon>Araneidae</taxon>
        <taxon>Larinioides</taxon>
    </lineage>
</organism>
<sequence>MRDLDKWKVSSKTGRGPVCSLPTEIVITEFRNKFFILVTDSGKIGSLVQVLQETCGSENIYSSRVFFGKDTPEIQAVACALAETCQFPKPVVFALSLKDYSASSVKDLKTLLSTVAGKSPGETERPCR</sequence>
<accession>A0AAV2AEQ8</accession>
<dbReference type="Gene3D" id="3.30.230.90">
    <property type="match status" value="1"/>
</dbReference>
<gene>
    <name evidence="1" type="ORF">LARSCL_LOCUS12068</name>
</gene>
<evidence type="ECO:0000313" key="1">
    <source>
        <dbReference type="EMBL" id="CAL1282430.1"/>
    </source>
</evidence>
<name>A0AAV2AEQ8_9ARAC</name>
<comment type="caution">
    <text evidence="1">The sequence shown here is derived from an EMBL/GenBank/DDBJ whole genome shotgun (WGS) entry which is preliminary data.</text>
</comment>
<keyword evidence="2" id="KW-1185">Reference proteome</keyword>
<dbReference type="InterPro" id="IPR053720">
    <property type="entry name" value="Psm_Assembly_Chaperone"/>
</dbReference>
<dbReference type="GO" id="GO:0043248">
    <property type="term" value="P:proteasome assembly"/>
    <property type="evidence" value="ECO:0007669"/>
    <property type="project" value="InterPro"/>
</dbReference>
<protein>
    <recommendedName>
        <fullName evidence="3">Proteasome assembly chaperone 3</fullName>
    </recommendedName>
</protein>
<evidence type="ECO:0008006" key="3">
    <source>
        <dbReference type="Google" id="ProtNLM"/>
    </source>
</evidence>
<dbReference type="InterPro" id="IPR018788">
    <property type="entry name" value="Proteasome_assmbl_chp_3"/>
</dbReference>
<dbReference type="PANTHER" id="PTHR31051">
    <property type="entry name" value="PROTEASOME ASSEMBLY CHAPERONE 3"/>
    <property type="match status" value="1"/>
</dbReference>
<dbReference type="PANTHER" id="PTHR31051:SF1">
    <property type="entry name" value="PROTEASOME ASSEMBLY CHAPERONE 3"/>
    <property type="match status" value="1"/>
</dbReference>
<dbReference type="AlphaFoldDB" id="A0AAV2AEQ8"/>
<reference evidence="1 2" key="1">
    <citation type="submission" date="2024-04" db="EMBL/GenBank/DDBJ databases">
        <authorList>
            <person name="Rising A."/>
            <person name="Reimegard J."/>
            <person name="Sonavane S."/>
            <person name="Akerstrom W."/>
            <person name="Nylinder S."/>
            <person name="Hedman E."/>
            <person name="Kallberg Y."/>
        </authorList>
    </citation>
    <scope>NUCLEOTIDE SEQUENCE [LARGE SCALE GENOMIC DNA]</scope>
</reference>